<evidence type="ECO:0000313" key="3">
    <source>
        <dbReference type="Proteomes" id="UP000708208"/>
    </source>
</evidence>
<dbReference type="EMBL" id="CAJVCH010351926">
    <property type="protein sequence ID" value="CAG7815726.1"/>
    <property type="molecule type" value="Genomic_DNA"/>
</dbReference>
<evidence type="ECO:0000313" key="2">
    <source>
        <dbReference type="EMBL" id="CAG7815726.1"/>
    </source>
</evidence>
<accession>A0A8J2P569</accession>
<proteinExistence type="predicted"/>
<dbReference type="AlphaFoldDB" id="A0A8J2P569"/>
<reference evidence="2" key="1">
    <citation type="submission" date="2021-06" db="EMBL/GenBank/DDBJ databases">
        <authorList>
            <person name="Hodson N. C."/>
            <person name="Mongue J. A."/>
            <person name="Jaron S. K."/>
        </authorList>
    </citation>
    <scope>NUCLEOTIDE SEQUENCE</scope>
</reference>
<name>A0A8J2P569_9HEXA</name>
<feature type="transmembrane region" description="Helical" evidence="1">
    <location>
        <begin position="42"/>
        <end position="63"/>
    </location>
</feature>
<keyword evidence="3" id="KW-1185">Reference proteome</keyword>
<gene>
    <name evidence="2" type="ORF">AFUS01_LOCUS26389</name>
</gene>
<keyword evidence="1" id="KW-1133">Transmembrane helix</keyword>
<organism evidence="2 3">
    <name type="scientific">Allacma fusca</name>
    <dbReference type="NCBI Taxonomy" id="39272"/>
    <lineage>
        <taxon>Eukaryota</taxon>
        <taxon>Metazoa</taxon>
        <taxon>Ecdysozoa</taxon>
        <taxon>Arthropoda</taxon>
        <taxon>Hexapoda</taxon>
        <taxon>Collembola</taxon>
        <taxon>Symphypleona</taxon>
        <taxon>Sminthuridae</taxon>
        <taxon>Allacma</taxon>
    </lineage>
</organism>
<sequence length="66" mass="7420">MEAQSETSPRVTVVHFNGTPEEHVYVSMGNDLGLNQPHNKCMILHFTSLGIGVILLILIKYYVMTM</sequence>
<keyword evidence="1" id="KW-0812">Transmembrane</keyword>
<comment type="caution">
    <text evidence="2">The sequence shown here is derived from an EMBL/GenBank/DDBJ whole genome shotgun (WGS) entry which is preliminary data.</text>
</comment>
<dbReference type="Proteomes" id="UP000708208">
    <property type="component" value="Unassembled WGS sequence"/>
</dbReference>
<protein>
    <submittedName>
        <fullName evidence="2">Uncharacterized protein</fullName>
    </submittedName>
</protein>
<evidence type="ECO:0000256" key="1">
    <source>
        <dbReference type="SAM" id="Phobius"/>
    </source>
</evidence>
<keyword evidence="1" id="KW-0472">Membrane</keyword>